<feature type="region of interest" description="Disordered" evidence="1">
    <location>
        <begin position="140"/>
        <end position="172"/>
    </location>
</feature>
<reference evidence="2 3" key="1">
    <citation type="submission" date="2024-06" db="EMBL/GenBank/DDBJ databases">
        <title>Complete genome of Phlyctema vagabunda strain 19-DSS-EL-015.</title>
        <authorList>
            <person name="Fiorenzani C."/>
        </authorList>
    </citation>
    <scope>NUCLEOTIDE SEQUENCE [LARGE SCALE GENOMIC DNA]</scope>
    <source>
        <strain evidence="2 3">19-DSS-EL-015</strain>
    </source>
</reference>
<feature type="region of interest" description="Disordered" evidence="1">
    <location>
        <begin position="465"/>
        <end position="498"/>
    </location>
</feature>
<keyword evidence="3" id="KW-1185">Reference proteome</keyword>
<protein>
    <submittedName>
        <fullName evidence="2">Uncharacterized protein</fullName>
    </submittedName>
</protein>
<evidence type="ECO:0000256" key="1">
    <source>
        <dbReference type="SAM" id="MobiDB-lite"/>
    </source>
</evidence>
<dbReference type="EMBL" id="JBFCZG010000003">
    <property type="protein sequence ID" value="KAL3425089.1"/>
    <property type="molecule type" value="Genomic_DNA"/>
</dbReference>
<feature type="region of interest" description="Disordered" evidence="1">
    <location>
        <begin position="65"/>
        <end position="128"/>
    </location>
</feature>
<feature type="compositionally biased region" description="Basic residues" evidence="1">
    <location>
        <begin position="75"/>
        <end position="84"/>
    </location>
</feature>
<gene>
    <name evidence="2" type="ORF">PVAG01_04370</name>
</gene>
<evidence type="ECO:0000313" key="3">
    <source>
        <dbReference type="Proteomes" id="UP001629113"/>
    </source>
</evidence>
<feature type="compositionally biased region" description="Acidic residues" evidence="1">
    <location>
        <begin position="88"/>
        <end position="115"/>
    </location>
</feature>
<dbReference type="Proteomes" id="UP001629113">
    <property type="component" value="Unassembled WGS sequence"/>
</dbReference>
<comment type="caution">
    <text evidence="2">The sequence shown here is derived from an EMBL/GenBank/DDBJ whole genome shotgun (WGS) entry which is preliminary data.</text>
</comment>
<evidence type="ECO:0000313" key="2">
    <source>
        <dbReference type="EMBL" id="KAL3425089.1"/>
    </source>
</evidence>
<proteinExistence type="predicted"/>
<organism evidence="2 3">
    <name type="scientific">Phlyctema vagabunda</name>
    <dbReference type="NCBI Taxonomy" id="108571"/>
    <lineage>
        <taxon>Eukaryota</taxon>
        <taxon>Fungi</taxon>
        <taxon>Dikarya</taxon>
        <taxon>Ascomycota</taxon>
        <taxon>Pezizomycotina</taxon>
        <taxon>Leotiomycetes</taxon>
        <taxon>Helotiales</taxon>
        <taxon>Dermateaceae</taxon>
        <taxon>Phlyctema</taxon>
    </lineage>
</organism>
<feature type="compositionally biased region" description="Polar residues" evidence="1">
    <location>
        <begin position="466"/>
        <end position="477"/>
    </location>
</feature>
<sequence length="676" mass="74550">MVGTQKYTDEEVNYILSEKARGVRTEDILHACQARWGDLRDWHFNGVRYVCTSYKDNPKYAAAAQGLRTKGPVQSKKKNSKARKSYFSDEEDDDDDYEALDTAADAESDFEEDEPPTAGHSLKTESSSTYDMSAPIANKTHNASAKPQSHKREASTSPYQRPRNANEAAEMNGKSGNIIHTNKRLRADSMGDPYLKGGAQRHIFSGKLPIGYGNPESAYEQERLKQVSDLQRQNILKNSPSTFHVKGNSATVYDTSQQSRVWGPQIPDQSARLTFSPPGSSPTQHISRAAPILPDYTSPTQSNRVDLPANNLGIWIGNQFFPITSFDPAQAGMMAQPTDKNELSPAASGASMPQSSIVFGQTNFPAQTAPLPSTPLQFSGFNLPNQTQDELRCAPVSTYSATTGASVGANVESPNESALFAPFSPDSFAGPIVSNAGYEGNATNNGTEDDVFQYIDLARLSEDTAEATQSFTPSCDPSSAEHDNDEQGLTPLQRTKPKDLIIEIPATIPYSEPTTDDILNYQTRWEPLSQPPQPPQTPAGPVFPFPPLPTIEGYSSAMFAHTDKRKQRQEFYNKCGYPYAKDAEREAYRELSDRLSHAISQQAYVNPTDHKSMHVRVSEEFDAGEPRLMLSITSGQTKGYLRRMTGPSYADLVLNAPQDEDEQGIFREHIELFSRP</sequence>
<accession>A0ABR4PP57</accession>
<name>A0ABR4PP57_9HELO</name>